<feature type="region of interest" description="Disordered" evidence="11">
    <location>
        <begin position="440"/>
        <end position="478"/>
    </location>
</feature>
<comment type="catalytic activity">
    <reaction evidence="9 10">
        <text>[[Fe-S] cluster scaffold protein carrying a second [4Fe-4S](2+) cluster] + N(6)-octanoyl-L-lysyl-[protein] + 2 oxidized [2Fe-2S]-[ferredoxin] + 2 S-adenosyl-L-methionine + 4 H(+) = [[Fe-S] cluster scaffold protein] + N(6)-[(R)-dihydrolipoyl]-L-lysyl-[protein] + 4 Fe(3+) + 2 hydrogen sulfide + 2 5'-deoxyadenosine + 2 L-methionine + 2 reduced [2Fe-2S]-[ferredoxin]</text>
        <dbReference type="Rhea" id="RHEA:16585"/>
        <dbReference type="Rhea" id="RHEA-COMP:9928"/>
        <dbReference type="Rhea" id="RHEA-COMP:10000"/>
        <dbReference type="Rhea" id="RHEA-COMP:10001"/>
        <dbReference type="Rhea" id="RHEA-COMP:10475"/>
        <dbReference type="Rhea" id="RHEA-COMP:14568"/>
        <dbReference type="Rhea" id="RHEA-COMP:14569"/>
        <dbReference type="ChEBI" id="CHEBI:15378"/>
        <dbReference type="ChEBI" id="CHEBI:17319"/>
        <dbReference type="ChEBI" id="CHEBI:29034"/>
        <dbReference type="ChEBI" id="CHEBI:29919"/>
        <dbReference type="ChEBI" id="CHEBI:33722"/>
        <dbReference type="ChEBI" id="CHEBI:33737"/>
        <dbReference type="ChEBI" id="CHEBI:33738"/>
        <dbReference type="ChEBI" id="CHEBI:57844"/>
        <dbReference type="ChEBI" id="CHEBI:59789"/>
        <dbReference type="ChEBI" id="CHEBI:78809"/>
        <dbReference type="ChEBI" id="CHEBI:83100"/>
        <dbReference type="EC" id="2.8.1.8"/>
    </reaction>
</comment>
<reference evidence="13 14" key="1">
    <citation type="journal article" date="2011" name="PLoS Genet.">
        <title>Finished genome of the fungal wheat pathogen Mycosphaerella graminicola reveals dispensome structure, chromosome plasticity, and stealth pathogenesis.</title>
        <authorList>
            <person name="Goodwin S.B."/>
            <person name="Ben M'barek S."/>
            <person name="Dhillon B."/>
            <person name="Wittenberg A.H.J."/>
            <person name="Crane C.F."/>
            <person name="Hane J.K."/>
            <person name="Foster A.J."/>
            <person name="Van der Lee T.A.J."/>
            <person name="Grimwood J."/>
            <person name="Aerts A."/>
            <person name="Antoniw J."/>
            <person name="Bailey A."/>
            <person name="Bluhm B."/>
            <person name="Bowler J."/>
            <person name="Bristow J."/>
            <person name="van der Burgt A."/>
            <person name="Canto-Canche B."/>
            <person name="Churchill A.C.L."/>
            <person name="Conde-Ferraez L."/>
            <person name="Cools H.J."/>
            <person name="Coutinho P.M."/>
            <person name="Csukai M."/>
            <person name="Dehal P."/>
            <person name="De Wit P."/>
            <person name="Donzelli B."/>
            <person name="van de Geest H.C."/>
            <person name="van Ham R.C.H.J."/>
            <person name="Hammond-Kosack K.E."/>
            <person name="Henrissat B."/>
            <person name="Kilian A."/>
            <person name="Kobayashi A.K."/>
            <person name="Koopmann E."/>
            <person name="Kourmpetis Y."/>
            <person name="Kuzniar A."/>
            <person name="Lindquist E."/>
            <person name="Lombard V."/>
            <person name="Maliepaard C."/>
            <person name="Martins N."/>
            <person name="Mehrabi R."/>
            <person name="Nap J.P.H."/>
            <person name="Ponomarenko A."/>
            <person name="Rudd J.J."/>
            <person name="Salamov A."/>
            <person name="Schmutz J."/>
            <person name="Schouten H.J."/>
            <person name="Shapiro H."/>
            <person name="Stergiopoulos I."/>
            <person name="Torriani S.F.F."/>
            <person name="Tu H."/>
            <person name="de Vries R.P."/>
            <person name="Waalwijk C."/>
            <person name="Ware S.B."/>
            <person name="Wiebenga A."/>
            <person name="Zwiers L.-H."/>
            <person name="Oliver R.P."/>
            <person name="Grigoriev I.V."/>
            <person name="Kema G.H.J."/>
        </authorList>
    </citation>
    <scope>NUCLEOTIDE SEQUENCE [LARGE SCALE GENOMIC DNA]</scope>
    <source>
        <strain evidence="14">CBS 115943 / IPO323</strain>
    </source>
</reference>
<comment type="similarity">
    <text evidence="10">Belongs to the radical SAM superfamily. Lipoyl synthase family.</text>
</comment>
<dbReference type="SMART" id="SM00729">
    <property type="entry name" value="Elp3"/>
    <property type="match status" value="1"/>
</dbReference>
<dbReference type="Pfam" id="PF16881">
    <property type="entry name" value="LIAS_N"/>
    <property type="match status" value="1"/>
</dbReference>
<feature type="compositionally biased region" description="Pro residues" evidence="11">
    <location>
        <begin position="448"/>
        <end position="457"/>
    </location>
</feature>
<dbReference type="GO" id="GO:0051539">
    <property type="term" value="F:4 iron, 4 sulfur cluster binding"/>
    <property type="evidence" value="ECO:0007669"/>
    <property type="project" value="UniProtKB-UniRule"/>
</dbReference>
<keyword evidence="14" id="KW-1185">Reference proteome</keyword>
<evidence type="ECO:0000256" key="5">
    <source>
        <dbReference type="ARBA" id="ARBA00022723"/>
    </source>
</evidence>
<dbReference type="GO" id="GO:0009249">
    <property type="term" value="P:protein lipoylation"/>
    <property type="evidence" value="ECO:0007669"/>
    <property type="project" value="UniProtKB-UniRule"/>
</dbReference>
<dbReference type="STRING" id="336722.F9XQF1"/>
<evidence type="ECO:0000256" key="2">
    <source>
        <dbReference type="ARBA" id="ARBA00022485"/>
    </source>
</evidence>
<dbReference type="Pfam" id="PF04055">
    <property type="entry name" value="Radical_SAM"/>
    <property type="match status" value="1"/>
</dbReference>
<name>F9XQF1_ZYMTI</name>
<dbReference type="OMA" id="PYCDIDF"/>
<evidence type="ECO:0000256" key="10">
    <source>
        <dbReference type="HAMAP-Rule" id="MF_03123"/>
    </source>
</evidence>
<keyword evidence="2 10" id="KW-0004">4Fe-4S</keyword>
<comment type="cofactor">
    <cofactor evidence="10">
        <name>[4Fe-4S] cluster</name>
        <dbReference type="ChEBI" id="CHEBI:49883"/>
    </cofactor>
    <text evidence="10">Binds 2 [4Fe-4S] clusters per subunit. One cluster is coordinated with 3 cysteines and an exchangeable S-adenosyl-L-methionine.</text>
</comment>
<dbReference type="KEGG" id="ztr:MYCGRDRAFT_111717"/>
<evidence type="ECO:0000313" key="13">
    <source>
        <dbReference type="EMBL" id="EGP82667.1"/>
    </source>
</evidence>
<feature type="binding site" evidence="10">
    <location>
        <position position="166"/>
    </location>
    <ligand>
        <name>[4Fe-4S] cluster</name>
        <dbReference type="ChEBI" id="CHEBI:49883"/>
        <label>2</label>
        <note>4Fe-4S-S-AdoMet</note>
    </ligand>
</feature>
<keyword evidence="3 10" id="KW-0808">Transferase</keyword>
<dbReference type="InterPro" id="IPR013785">
    <property type="entry name" value="Aldolase_TIM"/>
</dbReference>
<dbReference type="PROSITE" id="PS51918">
    <property type="entry name" value="RADICAL_SAM"/>
    <property type="match status" value="1"/>
</dbReference>
<keyword evidence="4 10" id="KW-0949">S-adenosyl-L-methionine</keyword>
<gene>
    <name evidence="13" type="ORF">MYCGRDRAFT_111717</name>
</gene>
<keyword evidence="7 10" id="KW-0411">Iron-sulfur</keyword>
<dbReference type="GeneID" id="13401058"/>
<dbReference type="GO" id="GO:0016992">
    <property type="term" value="F:lipoate synthase activity"/>
    <property type="evidence" value="ECO:0007669"/>
    <property type="project" value="UniProtKB-UniRule"/>
</dbReference>
<dbReference type="AlphaFoldDB" id="F9XQF1"/>
<feature type="binding site" evidence="10">
    <location>
        <position position="169"/>
    </location>
    <ligand>
        <name>[4Fe-4S] cluster</name>
        <dbReference type="ChEBI" id="CHEBI:49883"/>
        <label>2</label>
        <note>4Fe-4S-S-AdoMet</note>
    </ligand>
</feature>
<dbReference type="InterPro" id="IPR003698">
    <property type="entry name" value="Lipoyl_synth"/>
</dbReference>
<dbReference type="PANTHER" id="PTHR10949">
    <property type="entry name" value="LIPOYL SYNTHASE"/>
    <property type="match status" value="1"/>
</dbReference>
<dbReference type="PANTHER" id="PTHR10949:SF0">
    <property type="entry name" value="LIPOYL SYNTHASE, MITOCHONDRIAL"/>
    <property type="match status" value="1"/>
</dbReference>
<evidence type="ECO:0000256" key="7">
    <source>
        <dbReference type="ARBA" id="ARBA00023014"/>
    </source>
</evidence>
<feature type="compositionally biased region" description="Polar residues" evidence="11">
    <location>
        <begin position="463"/>
        <end position="478"/>
    </location>
</feature>
<feature type="binding site" evidence="10">
    <location>
        <position position="131"/>
    </location>
    <ligand>
        <name>[4Fe-4S] cluster</name>
        <dbReference type="ChEBI" id="CHEBI:49883"/>
        <label>1</label>
    </ligand>
</feature>
<feature type="binding site" evidence="10">
    <location>
        <position position="377"/>
    </location>
    <ligand>
        <name>[4Fe-4S] cluster</name>
        <dbReference type="ChEBI" id="CHEBI:49883"/>
        <label>1</label>
    </ligand>
</feature>
<dbReference type="InParanoid" id="F9XQF1"/>
<dbReference type="OrthoDB" id="3231at2759"/>
<dbReference type="HOGENOM" id="CLU_033144_0_1_1"/>
<dbReference type="NCBIfam" id="NF004019">
    <property type="entry name" value="PRK05481.1"/>
    <property type="match status" value="1"/>
</dbReference>
<keyword evidence="8 10" id="KW-0496">Mitochondrion</keyword>
<dbReference type="EC" id="2.8.1.8" evidence="10"/>
<dbReference type="SFLD" id="SFLDS00029">
    <property type="entry name" value="Radical_SAM"/>
    <property type="match status" value="1"/>
</dbReference>
<dbReference type="UniPathway" id="UPA00538">
    <property type="reaction ID" value="UER00593"/>
</dbReference>
<feature type="domain" description="Radical SAM core" evidence="12">
    <location>
        <begin position="145"/>
        <end position="366"/>
    </location>
</feature>
<evidence type="ECO:0000256" key="9">
    <source>
        <dbReference type="ARBA" id="ARBA00047326"/>
    </source>
</evidence>
<comment type="subcellular location">
    <subcellularLocation>
        <location evidence="1 10">Mitochondrion</location>
    </subcellularLocation>
</comment>
<keyword evidence="5 10" id="KW-0479">Metal-binding</keyword>
<dbReference type="GO" id="GO:0046872">
    <property type="term" value="F:metal ion binding"/>
    <property type="evidence" value="ECO:0007669"/>
    <property type="project" value="UniProtKB-KW"/>
</dbReference>
<feature type="compositionally biased region" description="Polar residues" evidence="11">
    <location>
        <begin position="54"/>
        <end position="63"/>
    </location>
</feature>
<organism evidence="13 14">
    <name type="scientific">Zymoseptoria tritici (strain CBS 115943 / IPO323)</name>
    <name type="common">Speckled leaf blotch fungus</name>
    <name type="synonym">Septoria tritici</name>
    <dbReference type="NCBI Taxonomy" id="336722"/>
    <lineage>
        <taxon>Eukaryota</taxon>
        <taxon>Fungi</taxon>
        <taxon>Dikarya</taxon>
        <taxon>Ascomycota</taxon>
        <taxon>Pezizomycotina</taxon>
        <taxon>Dothideomycetes</taxon>
        <taxon>Dothideomycetidae</taxon>
        <taxon>Mycosphaerellales</taxon>
        <taxon>Mycosphaerellaceae</taxon>
        <taxon>Zymoseptoria</taxon>
    </lineage>
</organism>
<dbReference type="EMBL" id="CM001208">
    <property type="protein sequence ID" value="EGP82667.1"/>
    <property type="molecule type" value="Genomic_DNA"/>
</dbReference>
<dbReference type="InterPro" id="IPR006638">
    <property type="entry name" value="Elp3/MiaA/NifB-like_rSAM"/>
</dbReference>
<feature type="region of interest" description="Disordered" evidence="11">
    <location>
        <begin position="13"/>
        <end position="72"/>
    </location>
</feature>
<dbReference type="eggNOG" id="KOG2672">
    <property type="taxonomic scope" value="Eukaryota"/>
</dbReference>
<evidence type="ECO:0000256" key="1">
    <source>
        <dbReference type="ARBA" id="ARBA00004173"/>
    </source>
</evidence>
<evidence type="ECO:0000259" key="12">
    <source>
        <dbReference type="PROSITE" id="PS51918"/>
    </source>
</evidence>
<dbReference type="InterPro" id="IPR058240">
    <property type="entry name" value="rSAM_sf"/>
</dbReference>
<dbReference type="FunCoup" id="F9XQF1">
    <property type="interactions" value="580"/>
</dbReference>
<evidence type="ECO:0000256" key="6">
    <source>
        <dbReference type="ARBA" id="ARBA00023004"/>
    </source>
</evidence>
<evidence type="ECO:0000256" key="4">
    <source>
        <dbReference type="ARBA" id="ARBA00022691"/>
    </source>
</evidence>
<dbReference type="FunFam" id="3.20.20.70:FF:000036">
    <property type="entry name" value="Lipoyl synthase, mitochondrial"/>
    <property type="match status" value="1"/>
</dbReference>
<feature type="binding site" evidence="10">
    <location>
        <position position="142"/>
    </location>
    <ligand>
        <name>[4Fe-4S] cluster</name>
        <dbReference type="ChEBI" id="CHEBI:49883"/>
        <label>1</label>
    </ligand>
</feature>
<evidence type="ECO:0000256" key="11">
    <source>
        <dbReference type="SAM" id="MobiDB-lite"/>
    </source>
</evidence>
<dbReference type="InterPro" id="IPR031691">
    <property type="entry name" value="LIAS_N"/>
</dbReference>
<feature type="binding site" evidence="10">
    <location>
        <position position="136"/>
    </location>
    <ligand>
        <name>[4Fe-4S] cluster</name>
        <dbReference type="ChEBI" id="CHEBI:49883"/>
        <label>1</label>
    </ligand>
</feature>
<feature type="compositionally biased region" description="Low complexity" evidence="11">
    <location>
        <begin position="32"/>
        <end position="53"/>
    </location>
</feature>
<evidence type="ECO:0000256" key="3">
    <source>
        <dbReference type="ARBA" id="ARBA00022679"/>
    </source>
</evidence>
<evidence type="ECO:0000313" key="14">
    <source>
        <dbReference type="Proteomes" id="UP000008062"/>
    </source>
</evidence>
<dbReference type="NCBIfam" id="NF009544">
    <property type="entry name" value="PRK12928.1"/>
    <property type="match status" value="1"/>
</dbReference>
<comment type="pathway">
    <text evidence="10">Protein modification; protein lipoylation via endogenous pathway; protein N(6)-(lipoyl)lysine from octanoyl-[acyl-carrier-protein]: step 2/2.</text>
</comment>
<dbReference type="InterPro" id="IPR007197">
    <property type="entry name" value="rSAM"/>
</dbReference>
<dbReference type="CDD" id="cd01335">
    <property type="entry name" value="Radical_SAM"/>
    <property type="match status" value="1"/>
</dbReference>
<dbReference type="NCBIfam" id="TIGR00510">
    <property type="entry name" value="lipA"/>
    <property type="match status" value="1"/>
</dbReference>
<feature type="binding site" evidence="10">
    <location>
        <position position="162"/>
    </location>
    <ligand>
        <name>[4Fe-4S] cluster</name>
        <dbReference type="ChEBI" id="CHEBI:49883"/>
        <label>2</label>
        <note>4Fe-4S-S-AdoMet</note>
    </ligand>
</feature>
<sequence length="478" mass="52973">MAALRLPSRRILSSAARESRQSTLLSQTRSFATTVTDAPPPTTTQSTPRPATSFSDRLNSGPSFNDFVAPTSDEPLTQEDIYELQTVQIGPSGRKRTHTRLPSWLKTPIPSNDNFKRIKNDLRGLGLHTVCEEARCPNISDCWGGSSKSAATATIMLMGDTCTRGCRFCSVKTSNKPAPLDPHEPENTAEALKRWGLGYVVLTSVDRDDLADGGSHHFAETIIKIKQKAPQILVEALTGDYAGDLEQVALVARSGLDVYAHNMETTEELTPSVRDRRAKYHQSLSVLRAAKEAKPDLITKTSIMLGLGETEEQLWQVLKDLRAVNVDVVTFGQYMRPTKRHMKVHEYVTPDTFELWRQRALDLGFLYCASGPLVRSSYKAGEAFIENVLKKRARHSSLLAAEGVKDFKEFKNGRGHSAQTEIVSISTYINLTWVLPPRTPHRTLHKTSPPPKTPLPLSPSSTIQHYLTSSSPASRSDR</sequence>
<comment type="function">
    <text evidence="10">Catalyzes the radical-mediated insertion of two sulfur atoms into the C-6 and C-8 positions of the octanoyl moiety bound to the lipoyl domains of lipoate-dependent enzymes, thereby converting the octanoylated domains into lipoylated derivatives.</text>
</comment>
<dbReference type="Proteomes" id="UP000008062">
    <property type="component" value="Chromosome 13"/>
</dbReference>
<dbReference type="HAMAP" id="MF_00206">
    <property type="entry name" value="Lipoyl_synth"/>
    <property type="match status" value="1"/>
</dbReference>
<accession>F9XQF1</accession>
<dbReference type="Gene3D" id="3.20.20.70">
    <property type="entry name" value="Aldolase class I"/>
    <property type="match status" value="1"/>
</dbReference>
<dbReference type="RefSeq" id="XP_003847691.1">
    <property type="nucleotide sequence ID" value="XM_003847643.1"/>
</dbReference>
<evidence type="ECO:0000256" key="8">
    <source>
        <dbReference type="ARBA" id="ARBA00023128"/>
    </source>
</evidence>
<dbReference type="SUPFAM" id="SSF102114">
    <property type="entry name" value="Radical SAM enzymes"/>
    <property type="match status" value="1"/>
</dbReference>
<dbReference type="SFLD" id="SFLDG01058">
    <property type="entry name" value="lipoyl_synthase_like"/>
    <property type="match status" value="1"/>
</dbReference>
<protein>
    <recommendedName>
        <fullName evidence="10">Lipoyl synthase, mitochondrial</fullName>
        <ecNumber evidence="10">2.8.1.8</ecNumber>
    </recommendedName>
    <alternativeName>
        <fullName evidence="10">Lipoate synthase</fullName>
        <shortName evidence="10">LS</shortName>
        <shortName evidence="10">Lip-syn</shortName>
    </alternativeName>
    <alternativeName>
        <fullName evidence="10">Lipoic acid synthase</fullName>
    </alternativeName>
</protein>
<proteinExistence type="inferred from homology"/>
<feature type="compositionally biased region" description="Polar residues" evidence="11">
    <location>
        <begin position="21"/>
        <end position="31"/>
    </location>
</feature>
<dbReference type="SFLD" id="SFLDF00271">
    <property type="entry name" value="lipoyl_synthase"/>
    <property type="match status" value="1"/>
</dbReference>
<keyword evidence="6 10" id="KW-0408">Iron</keyword>
<dbReference type="GO" id="GO:0005739">
    <property type="term" value="C:mitochondrion"/>
    <property type="evidence" value="ECO:0007669"/>
    <property type="project" value="UniProtKB-SubCell"/>
</dbReference>